<protein>
    <submittedName>
        <fullName evidence="1">Uncharacterized protein</fullName>
    </submittedName>
</protein>
<dbReference type="EnsemblMetazoa" id="ACOM035744-RA">
    <property type="protein sequence ID" value="ACOM035744-PA.1"/>
    <property type="gene ID" value="ACOM035744"/>
</dbReference>
<reference evidence="1" key="1">
    <citation type="submission" date="2022-08" db="UniProtKB">
        <authorList>
            <consortium name="EnsemblMetazoa"/>
        </authorList>
    </citation>
    <scope>IDENTIFICATION</scope>
</reference>
<name>A0A8W7PRV9_ANOCL</name>
<sequence length="162" mass="17132">MSVKTANGTALSKLTTHRPAMMRTGRCSPDMVYRCSGWQMARKRSIEKATMVSTETIDPFAGGSECSRANNVHFITGVRLSAIVPGRSTISLSASSASCQCGTAAMGPTSTLKLERDRGSVIRTQPEPVAGAQVESSAMAFSSKGQYYLILLIVLASQPPGV</sequence>
<accession>A0A8W7PRV9</accession>
<organism evidence="1">
    <name type="scientific">Anopheles coluzzii</name>
    <name type="common">African malaria mosquito</name>
    <dbReference type="NCBI Taxonomy" id="1518534"/>
    <lineage>
        <taxon>Eukaryota</taxon>
        <taxon>Metazoa</taxon>
        <taxon>Ecdysozoa</taxon>
        <taxon>Arthropoda</taxon>
        <taxon>Hexapoda</taxon>
        <taxon>Insecta</taxon>
        <taxon>Pterygota</taxon>
        <taxon>Neoptera</taxon>
        <taxon>Endopterygota</taxon>
        <taxon>Diptera</taxon>
        <taxon>Nematocera</taxon>
        <taxon>Culicoidea</taxon>
        <taxon>Culicidae</taxon>
        <taxon>Anophelinae</taxon>
        <taxon>Anopheles</taxon>
    </lineage>
</organism>
<dbReference type="AlphaFoldDB" id="A0A8W7PRV9"/>
<evidence type="ECO:0000313" key="1">
    <source>
        <dbReference type="EnsemblMetazoa" id="ACOM035744-PA.1"/>
    </source>
</evidence>
<proteinExistence type="predicted"/>
<dbReference type="Proteomes" id="UP000075882">
    <property type="component" value="Unassembled WGS sequence"/>
</dbReference>